<protein>
    <submittedName>
        <fullName evidence="1">HAD superfamily phosphatase (TIGR01668 family)</fullName>
    </submittedName>
</protein>
<reference evidence="1 2" key="1">
    <citation type="submission" date="2021-03" db="EMBL/GenBank/DDBJ databases">
        <title>Genomic Encyclopedia of Type Strains, Phase IV (KMG-IV): sequencing the most valuable type-strain genomes for metagenomic binning, comparative biology and taxonomic classification.</title>
        <authorList>
            <person name="Goeker M."/>
        </authorList>
    </citation>
    <scope>NUCLEOTIDE SEQUENCE [LARGE SCALE GENOMIC DNA]</scope>
    <source>
        <strain evidence="1 2">DSM 24738</strain>
    </source>
</reference>
<organism evidence="1 2">
    <name type="scientific">Ammoniphilus resinae</name>
    <dbReference type="NCBI Taxonomy" id="861532"/>
    <lineage>
        <taxon>Bacteria</taxon>
        <taxon>Bacillati</taxon>
        <taxon>Bacillota</taxon>
        <taxon>Bacilli</taxon>
        <taxon>Bacillales</taxon>
        <taxon>Paenibacillaceae</taxon>
        <taxon>Aneurinibacillus group</taxon>
        <taxon>Ammoniphilus</taxon>
    </lineage>
</organism>
<dbReference type="Pfam" id="PF00702">
    <property type="entry name" value="Hydrolase"/>
    <property type="match status" value="1"/>
</dbReference>
<evidence type="ECO:0000313" key="1">
    <source>
        <dbReference type="EMBL" id="MBP1930479.1"/>
    </source>
</evidence>
<dbReference type="PANTHER" id="PTHR19288:SF25">
    <property type="entry name" value="PHOSPHATIDYLGLYCEROPHOSPHATASE GEP4, MITOCHONDRIAL"/>
    <property type="match status" value="1"/>
</dbReference>
<dbReference type="EMBL" id="JAGGKT010000001">
    <property type="protein sequence ID" value="MBP1930479.1"/>
    <property type="molecule type" value="Genomic_DNA"/>
</dbReference>
<gene>
    <name evidence="1" type="ORF">J2Z37_000466</name>
</gene>
<dbReference type="Proteomes" id="UP001519343">
    <property type="component" value="Unassembled WGS sequence"/>
</dbReference>
<evidence type="ECO:0000313" key="2">
    <source>
        <dbReference type="Proteomes" id="UP001519343"/>
    </source>
</evidence>
<dbReference type="SUPFAM" id="SSF56784">
    <property type="entry name" value="HAD-like"/>
    <property type="match status" value="1"/>
</dbReference>
<proteinExistence type="predicted"/>
<dbReference type="NCBIfam" id="TIGR01668">
    <property type="entry name" value="YqeG_hyp_ppase"/>
    <property type="match status" value="1"/>
</dbReference>
<dbReference type="NCBIfam" id="TIGR01662">
    <property type="entry name" value="HAD-SF-IIIA"/>
    <property type="match status" value="1"/>
</dbReference>
<accession>A0ABS4GJP0</accession>
<keyword evidence="2" id="KW-1185">Reference proteome</keyword>
<dbReference type="InterPro" id="IPR010021">
    <property type="entry name" value="PGPP1/Gep4"/>
</dbReference>
<dbReference type="InterPro" id="IPR006439">
    <property type="entry name" value="HAD-SF_hydro_IA"/>
</dbReference>
<dbReference type="PANTHER" id="PTHR19288">
    <property type="entry name" value="4-NITROPHENYLPHOSPHATASE-RELATED"/>
    <property type="match status" value="1"/>
</dbReference>
<dbReference type="InterPro" id="IPR023214">
    <property type="entry name" value="HAD_sf"/>
</dbReference>
<sequence>MFLKKLVPDLHVASVYDIDLAALKRKGVKGIITDLDNTLIEWDRPDATPVLMDWLDTVKKEGFQVIVVSNNNQIRVSKFADPLGIPYIHRAKKPTRSPFREAMKRLGLAYHETVMIGDQIFTDVLGGNRLGLYTILVVPVAETDGIYTRFNRRLERLALSWMRKKGWITWED</sequence>
<dbReference type="RefSeq" id="WP_209808482.1">
    <property type="nucleotide sequence ID" value="NZ_JAGGKT010000001.1"/>
</dbReference>
<comment type="caution">
    <text evidence="1">The sequence shown here is derived from an EMBL/GenBank/DDBJ whole genome shotgun (WGS) entry which is preliminary data.</text>
</comment>
<name>A0ABS4GJP0_9BACL</name>
<dbReference type="NCBIfam" id="TIGR01549">
    <property type="entry name" value="HAD-SF-IA-v1"/>
    <property type="match status" value="1"/>
</dbReference>
<dbReference type="Gene3D" id="3.40.50.1000">
    <property type="entry name" value="HAD superfamily/HAD-like"/>
    <property type="match status" value="1"/>
</dbReference>
<dbReference type="InterPro" id="IPR006549">
    <property type="entry name" value="HAD-SF_hydro_IIIA"/>
</dbReference>
<dbReference type="InterPro" id="IPR036412">
    <property type="entry name" value="HAD-like_sf"/>
</dbReference>
<dbReference type="CDD" id="cd16416">
    <property type="entry name" value="HAD_BsYqeG-like"/>
    <property type="match status" value="1"/>
</dbReference>